<name>A0A6J6UVJ8_9ZZZZ</name>
<protein>
    <submittedName>
        <fullName evidence="2">Unannotated protein</fullName>
    </submittedName>
</protein>
<dbReference type="Gene3D" id="2.160.10.10">
    <property type="entry name" value="Hexapeptide repeat proteins"/>
    <property type="match status" value="1"/>
</dbReference>
<dbReference type="InterPro" id="IPR005835">
    <property type="entry name" value="NTP_transferase_dom"/>
</dbReference>
<dbReference type="Pfam" id="PF00483">
    <property type="entry name" value="NTP_transferase"/>
    <property type="match status" value="1"/>
</dbReference>
<dbReference type="Gene3D" id="3.90.550.10">
    <property type="entry name" value="Spore Coat Polysaccharide Biosynthesis Protein SpsA, Chain A"/>
    <property type="match status" value="1"/>
</dbReference>
<dbReference type="InterPro" id="IPR011004">
    <property type="entry name" value="Trimer_LpxA-like_sf"/>
</dbReference>
<dbReference type="EMBL" id="CAEZZR010000002">
    <property type="protein sequence ID" value="CAB4763496.1"/>
    <property type="molecule type" value="Genomic_DNA"/>
</dbReference>
<dbReference type="InterPro" id="IPR050486">
    <property type="entry name" value="Mannose-1P_guanyltransferase"/>
</dbReference>
<reference evidence="2" key="1">
    <citation type="submission" date="2020-05" db="EMBL/GenBank/DDBJ databases">
        <authorList>
            <person name="Chiriac C."/>
            <person name="Salcher M."/>
            <person name="Ghai R."/>
            <person name="Kavagutti S V."/>
        </authorList>
    </citation>
    <scope>NUCLEOTIDE SEQUENCE</scope>
</reference>
<sequence>MSIEREIFPALVEKGRSIYAVIDDSYWIDIGTPSALLRASSDLVSGAADASALDGAQVDYRSKEYISMSGAYIDPSAVITGGSSIGKGAKVMAGVYLDGSIISEGAVISAGARLLKSFVSAGSIVPIDTELKDEYFANEGVARL</sequence>
<evidence type="ECO:0000313" key="2">
    <source>
        <dbReference type="EMBL" id="CAB4763496.1"/>
    </source>
</evidence>
<dbReference type="PANTHER" id="PTHR22572">
    <property type="entry name" value="SUGAR-1-PHOSPHATE GUANYL TRANSFERASE"/>
    <property type="match status" value="1"/>
</dbReference>
<dbReference type="SUPFAM" id="SSF51161">
    <property type="entry name" value="Trimeric LpxA-like enzymes"/>
    <property type="match status" value="1"/>
</dbReference>
<dbReference type="EMBL" id="CAFABI010000043">
    <property type="protein sequence ID" value="CAB4826142.1"/>
    <property type="molecule type" value="Genomic_DNA"/>
</dbReference>
<dbReference type="InterPro" id="IPR029044">
    <property type="entry name" value="Nucleotide-diphossugar_trans"/>
</dbReference>
<feature type="domain" description="Nucleotidyl transferase" evidence="1">
    <location>
        <begin position="5"/>
        <end position="43"/>
    </location>
</feature>
<gene>
    <name evidence="2" type="ORF">UFOPK2907_00034</name>
    <name evidence="3" type="ORF">UFOPK3197_00529</name>
</gene>
<dbReference type="AlphaFoldDB" id="A0A6J6UVJ8"/>
<proteinExistence type="predicted"/>
<evidence type="ECO:0000259" key="1">
    <source>
        <dbReference type="Pfam" id="PF00483"/>
    </source>
</evidence>
<evidence type="ECO:0000313" key="3">
    <source>
        <dbReference type="EMBL" id="CAB4826142.1"/>
    </source>
</evidence>
<accession>A0A6J6UVJ8</accession>
<organism evidence="2">
    <name type="scientific">freshwater metagenome</name>
    <dbReference type="NCBI Taxonomy" id="449393"/>
    <lineage>
        <taxon>unclassified sequences</taxon>
        <taxon>metagenomes</taxon>
        <taxon>ecological metagenomes</taxon>
    </lineage>
</organism>